<reference evidence="4" key="1">
    <citation type="submission" date="2021-02" db="EMBL/GenBank/DDBJ databases">
        <authorList>
            <person name="Nowell W R."/>
        </authorList>
    </citation>
    <scope>NUCLEOTIDE SEQUENCE</scope>
</reference>
<dbReference type="InterPro" id="IPR036392">
    <property type="entry name" value="PLAT/LH2_dom_sf"/>
</dbReference>
<dbReference type="Gene3D" id="2.40.180.10">
    <property type="entry name" value="Catalase core domain"/>
    <property type="match status" value="1"/>
</dbReference>
<accession>A0A820D9Q5</accession>
<proteinExistence type="predicted"/>
<dbReference type="Proteomes" id="UP000663864">
    <property type="component" value="Unassembled WGS sequence"/>
</dbReference>
<dbReference type="PROSITE" id="PS50095">
    <property type="entry name" value="PLAT"/>
    <property type="match status" value="1"/>
</dbReference>
<organism evidence="4 5">
    <name type="scientific">Rotaria sordida</name>
    <dbReference type="NCBI Taxonomy" id="392033"/>
    <lineage>
        <taxon>Eukaryota</taxon>
        <taxon>Metazoa</taxon>
        <taxon>Spiralia</taxon>
        <taxon>Gnathifera</taxon>
        <taxon>Rotifera</taxon>
        <taxon>Eurotatoria</taxon>
        <taxon>Bdelloidea</taxon>
        <taxon>Philodinida</taxon>
        <taxon>Philodinidae</taxon>
        <taxon>Rotaria</taxon>
    </lineage>
</organism>
<evidence type="ECO:0000313" key="3">
    <source>
        <dbReference type="EMBL" id="CAF1244857.1"/>
    </source>
</evidence>
<name>A0A820D9Q5_9BILA</name>
<sequence length="146" mass="17148">MRQYRILSADYLHDLFQAETYKNVTDLSSLRISEEVVSCCLVLNEELMKFQGKRVFDTSDEPQLISTSKNSTIKLDKRVFDSCDKSFCVYRWLSEEQENFIDLLSEETLEQNQILYRIKIVTSSENDSDTDSHVFMKIYGENDQTK</sequence>
<dbReference type="Proteomes" id="UP000663836">
    <property type="component" value="Unassembled WGS sequence"/>
</dbReference>
<evidence type="ECO:0000313" key="5">
    <source>
        <dbReference type="Proteomes" id="UP000663836"/>
    </source>
</evidence>
<dbReference type="InterPro" id="IPR001024">
    <property type="entry name" value="PLAT/LH2_dom"/>
</dbReference>
<evidence type="ECO:0000313" key="4">
    <source>
        <dbReference type="EMBL" id="CAF4224364.1"/>
    </source>
</evidence>
<dbReference type="EMBL" id="CAJOBD010017774">
    <property type="protein sequence ID" value="CAF4224364.1"/>
    <property type="molecule type" value="Genomic_DNA"/>
</dbReference>
<dbReference type="EMBL" id="CAJNOT010001753">
    <property type="protein sequence ID" value="CAF1244857.1"/>
    <property type="molecule type" value="Genomic_DNA"/>
</dbReference>
<evidence type="ECO:0000259" key="2">
    <source>
        <dbReference type="PROSITE" id="PS50095"/>
    </source>
</evidence>
<protein>
    <recommendedName>
        <fullName evidence="2">PLAT domain-containing protein</fullName>
    </recommendedName>
</protein>
<gene>
    <name evidence="4" type="ORF">JBS370_LOCUS37591</name>
    <name evidence="3" type="ORF">ZHD862_LOCUS25073</name>
</gene>
<dbReference type="AlphaFoldDB" id="A0A820D9Q5"/>
<comment type="caution">
    <text evidence="4">The sequence shown here is derived from an EMBL/GenBank/DDBJ whole genome shotgun (WGS) entry which is preliminary data.</text>
</comment>
<feature type="domain" description="PLAT" evidence="2">
    <location>
        <begin position="114"/>
        <end position="146"/>
    </location>
</feature>
<evidence type="ECO:0000256" key="1">
    <source>
        <dbReference type="PROSITE-ProRule" id="PRU00152"/>
    </source>
</evidence>
<dbReference type="SUPFAM" id="SSF49723">
    <property type="entry name" value="Lipase/lipooxygenase domain (PLAT/LH2 domain)"/>
    <property type="match status" value="1"/>
</dbReference>
<comment type="caution">
    <text evidence="1">Lacks conserved residue(s) required for the propagation of feature annotation.</text>
</comment>